<evidence type="ECO:0000313" key="2">
    <source>
        <dbReference type="EMBL" id="HJE90461.1"/>
    </source>
</evidence>
<comment type="caution">
    <text evidence="2">The sequence shown here is derived from an EMBL/GenBank/DDBJ whole genome shotgun (WGS) entry which is preliminary data.</text>
</comment>
<dbReference type="GO" id="GO:0016740">
    <property type="term" value="F:transferase activity"/>
    <property type="evidence" value="ECO:0007669"/>
    <property type="project" value="InterPro"/>
</dbReference>
<name>A0A921F2B2_9ACTN</name>
<dbReference type="RefSeq" id="WP_303911513.1">
    <property type="nucleotide sequence ID" value="NZ_DYXM01000103.1"/>
</dbReference>
<protein>
    <submittedName>
        <fullName evidence="2">Mycofactocin biosynthesis glycosyltransferase MftF</fullName>
    </submittedName>
</protein>
<dbReference type="InterPro" id="IPR029044">
    <property type="entry name" value="Nucleotide-diphossugar_trans"/>
</dbReference>
<proteinExistence type="predicted"/>
<dbReference type="InterPro" id="IPR023981">
    <property type="entry name" value="MftF"/>
</dbReference>
<dbReference type="Gene3D" id="3.90.550.10">
    <property type="entry name" value="Spore Coat Polysaccharide Biosynthesis Protein SpsA, Chain A"/>
    <property type="match status" value="1"/>
</dbReference>
<dbReference type="EMBL" id="DYXM01000103">
    <property type="protein sequence ID" value="HJE90461.1"/>
    <property type="molecule type" value="Genomic_DNA"/>
</dbReference>
<dbReference type="InterPro" id="IPR001173">
    <property type="entry name" value="Glyco_trans_2-like"/>
</dbReference>
<reference evidence="2" key="2">
    <citation type="submission" date="2021-09" db="EMBL/GenBank/DDBJ databases">
        <authorList>
            <person name="Gilroy R."/>
        </authorList>
    </citation>
    <scope>NUCLEOTIDE SEQUENCE</scope>
    <source>
        <strain evidence="2">ChiGjej1B1-18357</strain>
    </source>
</reference>
<feature type="domain" description="Glycosyltransferase 2-like" evidence="1">
    <location>
        <begin position="108"/>
        <end position="229"/>
    </location>
</feature>
<evidence type="ECO:0000313" key="3">
    <source>
        <dbReference type="Proteomes" id="UP000776650"/>
    </source>
</evidence>
<dbReference type="Proteomes" id="UP000776650">
    <property type="component" value="Unassembled WGS sequence"/>
</dbReference>
<dbReference type="SUPFAM" id="SSF53448">
    <property type="entry name" value="Nucleotide-diphospho-sugar transferases"/>
    <property type="match status" value="1"/>
</dbReference>
<dbReference type="Pfam" id="PF00535">
    <property type="entry name" value="Glycos_transf_2"/>
    <property type="match status" value="1"/>
</dbReference>
<reference evidence="2" key="1">
    <citation type="journal article" date="2021" name="PeerJ">
        <title>Extensive microbial diversity within the chicken gut microbiome revealed by metagenomics and culture.</title>
        <authorList>
            <person name="Gilroy R."/>
            <person name="Ravi A."/>
            <person name="Getino M."/>
            <person name="Pursley I."/>
            <person name="Horton D.L."/>
            <person name="Alikhan N.F."/>
            <person name="Baker D."/>
            <person name="Gharbi K."/>
            <person name="Hall N."/>
            <person name="Watson M."/>
            <person name="Adriaenssens E.M."/>
            <person name="Foster-Nyarko E."/>
            <person name="Jarju S."/>
            <person name="Secka A."/>
            <person name="Antonio M."/>
            <person name="Oren A."/>
            <person name="Chaudhuri R.R."/>
            <person name="La Ragione R."/>
            <person name="Hildebrand F."/>
            <person name="Pallen M.J."/>
        </authorList>
    </citation>
    <scope>NUCLEOTIDE SEQUENCE</scope>
    <source>
        <strain evidence="2">ChiGjej1B1-18357</strain>
    </source>
</reference>
<dbReference type="NCBIfam" id="TIGR03965">
    <property type="entry name" value="mycofact_glyco"/>
    <property type="match status" value="1"/>
</dbReference>
<dbReference type="AlphaFoldDB" id="A0A921F2B2"/>
<dbReference type="PANTHER" id="PTHR43646:SF6">
    <property type="entry name" value="PRE-MYCOFACTOCIN GLYCOSYLTRANSFERASE"/>
    <property type="match status" value="1"/>
</dbReference>
<evidence type="ECO:0000259" key="1">
    <source>
        <dbReference type="Pfam" id="PF00535"/>
    </source>
</evidence>
<dbReference type="PANTHER" id="PTHR43646">
    <property type="entry name" value="GLYCOSYLTRANSFERASE"/>
    <property type="match status" value="1"/>
</dbReference>
<gene>
    <name evidence="2" type="primary">mftF</name>
    <name evidence="2" type="ORF">K8V11_05580</name>
</gene>
<sequence length="505" mass="54203">MKDGATGGGMKTRDSVSRANVAPMLDVRTEVAWLPDGSYRFVGGEPMTMLRLAGSAFVRPPLGIGILAISEQLAEAFYARGLAHPTPVAFNGPNRLDETSDLSHLALVVPVKDDADGVGALAASLTEIRDRGARMIVVDDGSSRPLRPADLGLAADEVEILRHESAKGPAAARNAGIDAAERRGATEIALLDADTVVDGSEWLAFLRLHFQRDSVCAVAPRIVAAEPGTRGVRGFETARSALDMGARPARVAPRTSVPYVPSAALLLHVPRLRARLGDGPVFDPDMHVAEDVDLCWRLLDAGGEIRYEPAAYVSHAHRLGLGEMLRRRMFYGEGAARLARDHETEIVPAIFSSRALIAAAGLWWFRPWSLALAAAMTAWSAVSVHSSLGSDPRLTARVIAKSQTSSVWQLASAALRPYAPAAIAALGATSRTRAGRRAAKVVAVAAVAEGVRHWWRQRPAMKRPVNDPLSHLALHRADDLAYGLGVWKSVLSERSPRALIPEIRR</sequence>
<accession>A0A921F2B2</accession>
<organism evidence="2 3">
    <name type="scientific">Dietzia timorensis</name>
    <dbReference type="NCBI Taxonomy" id="499555"/>
    <lineage>
        <taxon>Bacteria</taxon>
        <taxon>Bacillati</taxon>
        <taxon>Actinomycetota</taxon>
        <taxon>Actinomycetes</taxon>
        <taxon>Mycobacteriales</taxon>
        <taxon>Dietziaceae</taxon>
        <taxon>Dietzia</taxon>
    </lineage>
</organism>